<dbReference type="Pfam" id="PF04966">
    <property type="entry name" value="OprB"/>
    <property type="match status" value="1"/>
</dbReference>
<dbReference type="EMBL" id="CABWMH010000009">
    <property type="protein sequence ID" value="VXB79656.1"/>
    <property type="molecule type" value="Genomic_DNA"/>
</dbReference>
<dbReference type="InterPro" id="IPR038673">
    <property type="entry name" value="OprB_sf"/>
</dbReference>
<dbReference type="GO" id="GO:0016020">
    <property type="term" value="C:membrane"/>
    <property type="evidence" value="ECO:0007669"/>
    <property type="project" value="InterPro"/>
</dbReference>
<dbReference type="GO" id="GO:0015288">
    <property type="term" value="F:porin activity"/>
    <property type="evidence" value="ECO:0007669"/>
    <property type="project" value="InterPro"/>
</dbReference>
<evidence type="ECO:0000256" key="2">
    <source>
        <dbReference type="RuleBase" id="RU363072"/>
    </source>
</evidence>
<dbReference type="InterPro" id="IPR007049">
    <property type="entry name" value="Carb-sel_porin_OprB"/>
</dbReference>
<evidence type="ECO:0000256" key="1">
    <source>
        <dbReference type="ARBA" id="ARBA00008769"/>
    </source>
</evidence>
<dbReference type="GO" id="GO:0008643">
    <property type="term" value="P:carbohydrate transport"/>
    <property type="evidence" value="ECO:0007669"/>
    <property type="project" value="InterPro"/>
</dbReference>
<comment type="caution">
    <text evidence="3">The sequence shown here is derived from an EMBL/GenBank/DDBJ whole genome shotgun (WGS) entry which is preliminary data.</text>
</comment>
<organism evidence="3 4">
    <name type="scientific">Pantoea brenneri</name>
    <dbReference type="NCBI Taxonomy" id="472694"/>
    <lineage>
        <taxon>Bacteria</taxon>
        <taxon>Pseudomonadati</taxon>
        <taxon>Pseudomonadota</taxon>
        <taxon>Gammaproteobacteria</taxon>
        <taxon>Enterobacterales</taxon>
        <taxon>Erwiniaceae</taxon>
        <taxon>Pantoea</taxon>
    </lineage>
</organism>
<evidence type="ECO:0000313" key="4">
    <source>
        <dbReference type="Proteomes" id="UP000433737"/>
    </source>
</evidence>
<sequence length="448" mass="50364">MMKNKQAEQRFPLRRVATGTLILAMLTGHAMAADALSADSEWMFGDWGGYRTQLQNDGIKFDVNYTMESAANLGGGADTNTTMRYSDQWSFGTNFDLEKLLDWQDAEFQMTITNRDGQNLSEQVADKRTGMLSSVQEVYGRGQTWRLTQFWLRKGLFNDVVDLKAGRVTVGEDFDNFDGNLFQNLALGSGQAGNWRGDRWFNWPVSQWGGRIKLNITPEVFFQVGFYNQNRANYDRGDGFRLDTSNSEGNLVPVELGWKPTLGAQKLPGNYRIGYYYSSANGDVYGSWRNGAYQDQDHAYGGYLLLQQQLTTQDGDVNRGLGVRVQAVMNDHKTSKTDNYQSIAFTWKGPFDARPDDEIGVGAARIHVNSDYTRSLRQQNQANGESSFDSPTYLPIQDGSEYNYEVYYNAKVTNWMSLRPNLQYVVAPGAVSEVKDAFIGGISANIAF</sequence>
<evidence type="ECO:0000313" key="3">
    <source>
        <dbReference type="EMBL" id="VXB79656.1"/>
    </source>
</evidence>
<dbReference type="Proteomes" id="UP000433737">
    <property type="component" value="Unassembled WGS sequence"/>
</dbReference>
<proteinExistence type="inferred from homology"/>
<name>A0AAX3J865_9GAMM</name>
<reference evidence="3 4" key="1">
    <citation type="submission" date="2019-10" db="EMBL/GenBank/DDBJ databases">
        <authorList>
            <person name="Karimi E."/>
        </authorList>
    </citation>
    <scope>NUCLEOTIDE SEQUENCE [LARGE SCALE GENOMIC DNA]</scope>
    <source>
        <strain evidence="3">Pantoea sp. 111</strain>
    </source>
</reference>
<comment type="similarity">
    <text evidence="1 2">Belongs to the OprB family.</text>
</comment>
<feature type="chain" id="PRO_5043112426" evidence="2">
    <location>
        <begin position="33"/>
        <end position="448"/>
    </location>
</feature>
<dbReference type="PANTHER" id="PTHR37944:SF1">
    <property type="entry name" value="PORIN B"/>
    <property type="match status" value="1"/>
</dbReference>
<dbReference type="Gene3D" id="2.40.160.180">
    <property type="entry name" value="Carbohydrate-selective porin OprB"/>
    <property type="match status" value="1"/>
</dbReference>
<dbReference type="PANTHER" id="PTHR37944">
    <property type="entry name" value="PORIN B"/>
    <property type="match status" value="1"/>
</dbReference>
<gene>
    <name evidence="3" type="primary">oprB</name>
    <name evidence="3" type="ORF">PANT111_170295</name>
</gene>
<keyword evidence="2" id="KW-0732">Signal</keyword>
<accession>A0AAX3J865</accession>
<feature type="signal peptide" evidence="2">
    <location>
        <begin position="1"/>
        <end position="32"/>
    </location>
</feature>
<dbReference type="AlphaFoldDB" id="A0AAX3J865"/>
<dbReference type="InterPro" id="IPR052932">
    <property type="entry name" value="OprB_Porin"/>
</dbReference>
<protein>
    <submittedName>
        <fullName evidence="3">Porin B</fullName>
    </submittedName>
</protein>